<dbReference type="EMBL" id="SRLO01018245">
    <property type="protein sequence ID" value="TNN23513.1"/>
    <property type="molecule type" value="Genomic_DNA"/>
</dbReference>
<comment type="caution">
    <text evidence="2">The sequence shown here is derived from an EMBL/GenBank/DDBJ whole genome shotgun (WGS) entry which is preliminary data.</text>
</comment>
<keyword evidence="3" id="KW-1185">Reference proteome</keyword>
<accession>A0A4Z2E497</accession>
<feature type="region of interest" description="Disordered" evidence="1">
    <location>
        <begin position="48"/>
        <end position="79"/>
    </location>
</feature>
<name>A0A4Z2E497_9TELE</name>
<feature type="region of interest" description="Disordered" evidence="1">
    <location>
        <begin position="100"/>
        <end position="121"/>
    </location>
</feature>
<protein>
    <submittedName>
        <fullName evidence="2">Uncharacterized protein</fullName>
    </submittedName>
</protein>
<organism evidence="2 3">
    <name type="scientific">Liparis tanakae</name>
    <name type="common">Tanaka's snailfish</name>
    <dbReference type="NCBI Taxonomy" id="230148"/>
    <lineage>
        <taxon>Eukaryota</taxon>
        <taxon>Metazoa</taxon>
        <taxon>Chordata</taxon>
        <taxon>Craniata</taxon>
        <taxon>Vertebrata</taxon>
        <taxon>Euteleostomi</taxon>
        <taxon>Actinopterygii</taxon>
        <taxon>Neopterygii</taxon>
        <taxon>Teleostei</taxon>
        <taxon>Neoteleostei</taxon>
        <taxon>Acanthomorphata</taxon>
        <taxon>Eupercaria</taxon>
        <taxon>Perciformes</taxon>
        <taxon>Cottioidei</taxon>
        <taxon>Cottales</taxon>
        <taxon>Liparidae</taxon>
        <taxon>Liparis</taxon>
    </lineage>
</organism>
<proteinExistence type="predicted"/>
<dbReference type="Proteomes" id="UP000314294">
    <property type="component" value="Unassembled WGS sequence"/>
</dbReference>
<dbReference type="AlphaFoldDB" id="A0A4Z2E497"/>
<gene>
    <name evidence="2" type="ORF">EYF80_066366</name>
</gene>
<evidence type="ECO:0000313" key="2">
    <source>
        <dbReference type="EMBL" id="TNN23513.1"/>
    </source>
</evidence>
<feature type="compositionally biased region" description="Basic and acidic residues" evidence="1">
    <location>
        <begin position="67"/>
        <end position="79"/>
    </location>
</feature>
<evidence type="ECO:0000313" key="3">
    <source>
        <dbReference type="Proteomes" id="UP000314294"/>
    </source>
</evidence>
<feature type="compositionally biased region" description="Basic residues" evidence="1">
    <location>
        <begin position="108"/>
        <end position="121"/>
    </location>
</feature>
<evidence type="ECO:0000256" key="1">
    <source>
        <dbReference type="SAM" id="MobiDB-lite"/>
    </source>
</evidence>
<reference evidence="2 3" key="1">
    <citation type="submission" date="2019-03" db="EMBL/GenBank/DDBJ databases">
        <title>First draft genome of Liparis tanakae, snailfish: a comprehensive survey of snailfish specific genes.</title>
        <authorList>
            <person name="Kim W."/>
            <person name="Song I."/>
            <person name="Jeong J.-H."/>
            <person name="Kim D."/>
            <person name="Kim S."/>
            <person name="Ryu S."/>
            <person name="Song J.Y."/>
            <person name="Lee S.K."/>
        </authorList>
    </citation>
    <scope>NUCLEOTIDE SEQUENCE [LARGE SCALE GENOMIC DNA]</scope>
    <source>
        <tissue evidence="2">Muscle</tissue>
    </source>
</reference>
<sequence>MSRKKPDNCSGQNRSHYRMFGFGCVKVEIPGSLKTSVCQGNRRRGLRELRREAGALPSPRAGRRQLGRTDVDDGDGERDIVHPVDVGVAAGEDSFAMAVDDSRCGDRSRRKRRRRWRRRGVKFSSSIPGRCCSRGPSASSSLFFVARRGRTSAA</sequence>